<organism evidence="15 16">
    <name type="scientific">Teichococcus aestuarii</name>
    <dbReference type="NCBI Taxonomy" id="568898"/>
    <lineage>
        <taxon>Bacteria</taxon>
        <taxon>Pseudomonadati</taxon>
        <taxon>Pseudomonadota</taxon>
        <taxon>Alphaproteobacteria</taxon>
        <taxon>Acetobacterales</taxon>
        <taxon>Roseomonadaceae</taxon>
        <taxon>Roseomonas</taxon>
    </lineage>
</organism>
<keyword evidence="9 14" id="KW-1133">Transmembrane helix</keyword>
<feature type="transmembrane region" description="Helical" evidence="14">
    <location>
        <begin position="487"/>
        <end position="505"/>
    </location>
</feature>
<accession>A0A2U1V0P3</accession>
<feature type="transmembrane region" description="Helical" evidence="14">
    <location>
        <begin position="376"/>
        <end position="403"/>
    </location>
</feature>
<keyword evidence="10 13" id="KW-0472">Membrane</keyword>
<keyword evidence="5 13" id="KW-1003">Cell membrane</keyword>
<dbReference type="Proteomes" id="UP000245048">
    <property type="component" value="Unassembled WGS sequence"/>
</dbReference>
<evidence type="ECO:0000256" key="5">
    <source>
        <dbReference type="ARBA" id="ARBA00022475"/>
    </source>
</evidence>
<evidence type="ECO:0000256" key="1">
    <source>
        <dbReference type="ARBA" id="ARBA00004651"/>
    </source>
</evidence>
<protein>
    <recommendedName>
        <fullName evidence="4">Probable alginate O-acetylase AlgI</fullName>
    </recommendedName>
    <alternativeName>
        <fullName evidence="12">Alginate biosynthesis protein AlgI</fullName>
    </alternativeName>
</protein>
<dbReference type="OrthoDB" id="139172at2"/>
<dbReference type="PIRSF" id="PIRSF016636">
    <property type="entry name" value="AlgI_DltB"/>
    <property type="match status" value="1"/>
</dbReference>
<dbReference type="EMBL" id="PDOA01000014">
    <property type="protein sequence ID" value="PWC27475.1"/>
    <property type="molecule type" value="Genomic_DNA"/>
</dbReference>
<dbReference type="Pfam" id="PF03062">
    <property type="entry name" value="MBOAT"/>
    <property type="match status" value="1"/>
</dbReference>
<evidence type="ECO:0000256" key="2">
    <source>
        <dbReference type="ARBA" id="ARBA00005182"/>
    </source>
</evidence>
<evidence type="ECO:0000256" key="12">
    <source>
        <dbReference type="ARBA" id="ARBA00031030"/>
    </source>
</evidence>
<sequence length="515" mass="55747">MLFNSHVFVLAFLPITMLGFFLLGRLHSTRAARLWLVAASLVFYGWWSWLYLGLLLLSMLANFTLGNAILSAREGAPGRARALVAGGVAANVALLGWYKYATFVAENVTALTGIEFAVGGVVLPLAISFYTFLQIAYLVDCGRGRAERYSFLDYVLFVSFFPHLIAGPIVHHHELIPQFQQRENFRFRAPEVAAGLAFFAIGLMKKLLIADPVGALATPVFAGAALEGAAPGLVESWTAATAFSVGLYYDFSAYSDMAVGLARMFGIRFPYNFNSPYKAVSIIDFWRRWHMTLSRFLRDYVYIPLGGNRRGASRRHMNLMATMLLGGLWHGAGWTFVIWGGLHGFYLLVNHAWSGAAARARAEGRSLGLGAAPARVLTLLAVVVAWVFFAAPSLGSALAVLGGMAGLNGFAQPETALLLATALRGPGALAGAIGGMATLSWAISLGMLGLALLIIALAPNSQQIVDGRAAEIDEPRRWPRLHFRPRLVSACATAGAFLLALALMADVKEFVYFQF</sequence>
<dbReference type="AlphaFoldDB" id="A0A2U1V0P3"/>
<evidence type="ECO:0000256" key="9">
    <source>
        <dbReference type="ARBA" id="ARBA00022989"/>
    </source>
</evidence>
<comment type="caution">
    <text evidence="15">The sequence shown here is derived from an EMBL/GenBank/DDBJ whole genome shotgun (WGS) entry which is preliminary data.</text>
</comment>
<feature type="transmembrane region" description="Helical" evidence="14">
    <location>
        <begin position="82"/>
        <end position="101"/>
    </location>
</feature>
<evidence type="ECO:0000256" key="6">
    <source>
        <dbReference type="ARBA" id="ARBA00022679"/>
    </source>
</evidence>
<dbReference type="GO" id="GO:0016746">
    <property type="term" value="F:acyltransferase activity"/>
    <property type="evidence" value="ECO:0007669"/>
    <property type="project" value="UniProtKB-KW"/>
</dbReference>
<feature type="transmembrane region" description="Helical" evidence="14">
    <location>
        <begin position="439"/>
        <end position="458"/>
    </location>
</feature>
<dbReference type="PANTHER" id="PTHR13285:SF23">
    <property type="entry name" value="TEICHOIC ACID D-ALANYLTRANSFERASE"/>
    <property type="match status" value="1"/>
</dbReference>
<dbReference type="InterPro" id="IPR051085">
    <property type="entry name" value="MB_O-acyltransferase"/>
</dbReference>
<comment type="pathway">
    <text evidence="2">Glycan biosynthesis; alginate biosynthesis.</text>
</comment>
<dbReference type="InterPro" id="IPR028362">
    <property type="entry name" value="AlgI"/>
</dbReference>
<dbReference type="InterPro" id="IPR004299">
    <property type="entry name" value="MBOAT_fam"/>
</dbReference>
<reference evidence="16" key="1">
    <citation type="submission" date="2017-10" db="EMBL/GenBank/DDBJ databases">
        <authorList>
            <person name="Toshchakov S.V."/>
            <person name="Goeva M.A."/>
        </authorList>
    </citation>
    <scope>NUCLEOTIDE SEQUENCE [LARGE SCALE GENOMIC DNA]</scope>
    <source>
        <strain evidence="16">JR1/69-1-13</strain>
    </source>
</reference>
<evidence type="ECO:0000256" key="10">
    <source>
        <dbReference type="ARBA" id="ARBA00023136"/>
    </source>
</evidence>
<comment type="similarity">
    <text evidence="3 13">Belongs to the membrane-bound acyltransferase family.</text>
</comment>
<proteinExistence type="inferred from homology"/>
<keyword evidence="7 14" id="KW-0812">Transmembrane</keyword>
<evidence type="ECO:0000313" key="16">
    <source>
        <dbReference type="Proteomes" id="UP000245048"/>
    </source>
</evidence>
<evidence type="ECO:0000256" key="7">
    <source>
        <dbReference type="ARBA" id="ARBA00022692"/>
    </source>
</evidence>
<evidence type="ECO:0000313" key="15">
    <source>
        <dbReference type="EMBL" id="PWC27475.1"/>
    </source>
</evidence>
<dbReference type="InterPro" id="IPR024194">
    <property type="entry name" value="Ac/AlaTfrase_AlgI/DltB"/>
</dbReference>
<feature type="transmembrane region" description="Helical" evidence="14">
    <location>
        <begin position="53"/>
        <end position="70"/>
    </location>
</feature>
<dbReference type="PIRSF" id="PIRSF500217">
    <property type="entry name" value="AlgI"/>
    <property type="match status" value="1"/>
</dbReference>
<feature type="transmembrane region" description="Helical" evidence="14">
    <location>
        <begin position="151"/>
        <end position="170"/>
    </location>
</feature>
<evidence type="ECO:0000256" key="14">
    <source>
        <dbReference type="SAM" id="Phobius"/>
    </source>
</evidence>
<comment type="subcellular location">
    <subcellularLocation>
        <location evidence="1">Cell membrane</location>
        <topology evidence="1">Multi-pass membrane protein</topology>
    </subcellularLocation>
</comment>
<evidence type="ECO:0000256" key="3">
    <source>
        <dbReference type="ARBA" id="ARBA00010323"/>
    </source>
</evidence>
<keyword evidence="16" id="KW-1185">Reference proteome</keyword>
<dbReference type="RefSeq" id="WP_109518293.1">
    <property type="nucleotide sequence ID" value="NZ_PDOA01000014.1"/>
</dbReference>
<dbReference type="GO" id="GO:0042121">
    <property type="term" value="P:alginic acid biosynthetic process"/>
    <property type="evidence" value="ECO:0007669"/>
    <property type="project" value="UniProtKB-KW"/>
</dbReference>
<feature type="transmembrane region" description="Helical" evidence="14">
    <location>
        <begin position="6"/>
        <end position="24"/>
    </location>
</feature>
<keyword evidence="11 13" id="KW-0012">Acyltransferase</keyword>
<gene>
    <name evidence="15" type="ORF">CR165_17790</name>
</gene>
<evidence type="ECO:0000256" key="13">
    <source>
        <dbReference type="PIRNR" id="PIRNR016636"/>
    </source>
</evidence>
<keyword evidence="8" id="KW-0016">Alginate biosynthesis</keyword>
<dbReference type="GO" id="GO:0005886">
    <property type="term" value="C:plasma membrane"/>
    <property type="evidence" value="ECO:0007669"/>
    <property type="project" value="UniProtKB-SubCell"/>
</dbReference>
<evidence type="ECO:0000256" key="8">
    <source>
        <dbReference type="ARBA" id="ARBA00022841"/>
    </source>
</evidence>
<dbReference type="PANTHER" id="PTHR13285">
    <property type="entry name" value="ACYLTRANSFERASE"/>
    <property type="match status" value="1"/>
</dbReference>
<name>A0A2U1V0P3_9PROT</name>
<keyword evidence="6 13" id="KW-0808">Transferase</keyword>
<evidence type="ECO:0000256" key="11">
    <source>
        <dbReference type="ARBA" id="ARBA00023315"/>
    </source>
</evidence>
<feature type="transmembrane region" description="Helical" evidence="14">
    <location>
        <begin position="319"/>
        <end position="342"/>
    </location>
</feature>
<feature type="transmembrane region" description="Helical" evidence="14">
    <location>
        <begin position="121"/>
        <end position="139"/>
    </location>
</feature>
<evidence type="ECO:0000256" key="4">
    <source>
        <dbReference type="ARBA" id="ARBA00016084"/>
    </source>
</evidence>